<evidence type="ECO:0000259" key="8">
    <source>
        <dbReference type="Pfam" id="PF13861"/>
    </source>
</evidence>
<sequence length="222" mass="22872">MTTISSLASATSASSTSSGGTTLDSDAFLQLLIAELQNQDPTNPTDNTEMINQIASFSTVEQLSALNDTATSIYDSLTAMSLNSAVSFIGQSVLAQGDDISKTDDATTVVSFTLESDAQTLTAHVYNSSGTIINSVSLGASDSGTYSFSWDGTNYTGAEAANGTYSVVFEAYDEDGDSLEVSTMVAGTVSGVSVENGTTVLTLSDGRTVNLEDVYSVVSSDA</sequence>
<evidence type="ECO:0000259" key="7">
    <source>
        <dbReference type="Pfam" id="PF13860"/>
    </source>
</evidence>
<comment type="similarity">
    <text evidence="1 5">Belongs to the FlgD family.</text>
</comment>
<dbReference type="InterPro" id="IPR005648">
    <property type="entry name" value="FlgD"/>
</dbReference>
<dbReference type="GO" id="GO:0044781">
    <property type="term" value="P:bacterial-type flagellum organization"/>
    <property type="evidence" value="ECO:0007669"/>
    <property type="project" value="UniProtKB-UniRule"/>
</dbReference>
<evidence type="ECO:0000256" key="5">
    <source>
        <dbReference type="RuleBase" id="RU362076"/>
    </source>
</evidence>
<dbReference type="EMBL" id="CP001197">
    <property type="protein sequence ID" value="ACL08565.1"/>
    <property type="molecule type" value="Genomic_DNA"/>
</dbReference>
<organism evidence="9">
    <name type="scientific">Nitratidesulfovibrio vulgaris (strain DSM 19637 / Miyazaki F)</name>
    <name type="common">Desulfovibrio vulgaris</name>
    <dbReference type="NCBI Taxonomy" id="883"/>
    <lineage>
        <taxon>Bacteria</taxon>
        <taxon>Pseudomonadati</taxon>
        <taxon>Thermodesulfobacteriota</taxon>
        <taxon>Desulfovibrionia</taxon>
        <taxon>Desulfovibrionales</taxon>
        <taxon>Desulfovibrionaceae</taxon>
        <taxon>Nitratidesulfovibrio</taxon>
    </lineage>
</organism>
<name>B8DS26_NITV9</name>
<feature type="region of interest" description="Disordered" evidence="6">
    <location>
        <begin position="1"/>
        <end position="20"/>
    </location>
</feature>
<keyword evidence="9" id="KW-0966">Cell projection</keyword>
<feature type="domain" description="FlgD Tudor-like" evidence="8">
    <location>
        <begin position="84"/>
        <end position="214"/>
    </location>
</feature>
<dbReference type="eggNOG" id="COG1843">
    <property type="taxonomic scope" value="Bacteria"/>
</dbReference>
<comment type="function">
    <text evidence="4 5">Required for flagellar hook formation. May act as a scaffolding protein.</text>
</comment>
<dbReference type="HOGENOM" id="CLU_047535_0_1_7"/>
<dbReference type="Pfam" id="PF13860">
    <property type="entry name" value="FlgD_ig"/>
    <property type="match status" value="1"/>
</dbReference>
<dbReference type="Gene3D" id="2.60.40.4070">
    <property type="match status" value="1"/>
</dbReference>
<protein>
    <recommendedName>
        <fullName evidence="2 5">Basal-body rod modification protein FlgD</fullName>
    </recommendedName>
</protein>
<evidence type="ECO:0000256" key="6">
    <source>
        <dbReference type="SAM" id="MobiDB-lite"/>
    </source>
</evidence>
<accession>B8DS26</accession>
<evidence type="ECO:0000256" key="1">
    <source>
        <dbReference type="ARBA" id="ARBA00010577"/>
    </source>
</evidence>
<keyword evidence="9" id="KW-0969">Cilium</keyword>
<reference evidence="9" key="1">
    <citation type="submission" date="2008-10" db="EMBL/GenBank/DDBJ databases">
        <title>Complete sequence of Desulfovibrio vulgaris str. 'Miyazaki F'.</title>
        <authorList>
            <person name="Lucas S."/>
            <person name="Copeland A."/>
            <person name="Lapidus A."/>
            <person name="Glavina del Rio T."/>
            <person name="Dalin E."/>
            <person name="Tice H."/>
            <person name="Bruce D."/>
            <person name="Goodwin L."/>
            <person name="Pitluck S."/>
            <person name="Sims D."/>
            <person name="Brettin T."/>
            <person name="Detter J.C."/>
            <person name="Han C."/>
            <person name="Larimer F."/>
            <person name="Land M."/>
            <person name="Hauser L."/>
            <person name="Kyrpides N."/>
            <person name="Mikhailova N."/>
            <person name="Hazen T.C."/>
            <person name="Richardson P."/>
        </authorList>
    </citation>
    <scope>NUCLEOTIDE SEQUENCE</scope>
    <source>
        <strain evidence="9">Miyazaki F</strain>
    </source>
</reference>
<keyword evidence="3 5" id="KW-1005">Bacterial flagellum biogenesis</keyword>
<keyword evidence="9" id="KW-0282">Flagellum</keyword>
<evidence type="ECO:0000313" key="9">
    <source>
        <dbReference type="EMBL" id="ACL08565.1"/>
    </source>
</evidence>
<dbReference type="Pfam" id="PF13861">
    <property type="entry name" value="FLgD_tudor"/>
    <property type="match status" value="1"/>
</dbReference>
<evidence type="ECO:0000256" key="4">
    <source>
        <dbReference type="ARBA" id="ARBA00024746"/>
    </source>
</evidence>
<evidence type="ECO:0000256" key="3">
    <source>
        <dbReference type="ARBA" id="ARBA00022795"/>
    </source>
</evidence>
<feature type="domain" description="FlgD/Vpr Ig-like" evidence="7">
    <location>
        <begin position="97"/>
        <end position="173"/>
    </location>
</feature>
<dbReference type="AlphaFoldDB" id="B8DS26"/>
<dbReference type="STRING" id="883.DvMF_1617"/>
<dbReference type="KEGG" id="dvm:DvMF_1617"/>
<dbReference type="InterPro" id="IPR025965">
    <property type="entry name" value="FlgD/Vpr_Ig-like"/>
</dbReference>
<dbReference type="Pfam" id="PF03963">
    <property type="entry name" value="FlgD"/>
    <property type="match status" value="1"/>
</dbReference>
<proteinExistence type="inferred from homology"/>
<dbReference type="InterPro" id="IPR025963">
    <property type="entry name" value="FLgD_Tudor"/>
</dbReference>
<evidence type="ECO:0000256" key="2">
    <source>
        <dbReference type="ARBA" id="ARBA00016013"/>
    </source>
</evidence>
<gene>
    <name evidence="9" type="ordered locus">DvMF_1617</name>
</gene>
<dbReference type="Gene3D" id="2.30.30.910">
    <property type="match status" value="1"/>
</dbReference>